<proteinExistence type="inferred from homology"/>
<dbReference type="Pfam" id="PF01451">
    <property type="entry name" value="LMWPc"/>
    <property type="match status" value="1"/>
</dbReference>
<dbReference type="InterPro" id="IPR036196">
    <property type="entry name" value="Ptyr_pPase_sf"/>
</dbReference>
<feature type="active site" description="Nucleophile" evidence="4">
    <location>
        <position position="7"/>
    </location>
</feature>
<feature type="active site" description="Nucleophile" evidence="4">
    <location>
        <position position="13"/>
    </location>
</feature>
<dbReference type="Proteomes" id="UP000658225">
    <property type="component" value="Unassembled WGS sequence"/>
</dbReference>
<dbReference type="AlphaFoldDB" id="A0A927MJF1"/>
<keyword evidence="3" id="KW-0904">Protein phosphatase</keyword>
<evidence type="ECO:0000256" key="2">
    <source>
        <dbReference type="ARBA" id="ARBA00022801"/>
    </source>
</evidence>
<dbReference type="EC" id="3.1.3.48" evidence="6"/>
<dbReference type="PANTHER" id="PTHR11717">
    <property type="entry name" value="LOW MOLECULAR WEIGHT PROTEIN TYROSINE PHOSPHATASE"/>
    <property type="match status" value="1"/>
</dbReference>
<evidence type="ECO:0000313" key="6">
    <source>
        <dbReference type="EMBL" id="MBE1555713.1"/>
    </source>
</evidence>
<evidence type="ECO:0000313" key="7">
    <source>
        <dbReference type="Proteomes" id="UP000658225"/>
    </source>
</evidence>
<keyword evidence="2 6" id="KW-0378">Hydrolase</keyword>
<dbReference type="SUPFAM" id="SSF52788">
    <property type="entry name" value="Phosphotyrosine protein phosphatases I"/>
    <property type="match status" value="1"/>
</dbReference>
<reference evidence="6" key="1">
    <citation type="submission" date="2020-10" db="EMBL/GenBank/DDBJ databases">
        <title>Genomic Encyclopedia of Type Strains, Phase IV (KMG-IV): sequencing the most valuable type-strain genomes for metagenomic binning, comparative biology and taxonomic classification.</title>
        <authorList>
            <person name="Goeker M."/>
        </authorList>
    </citation>
    <scope>NUCLEOTIDE SEQUENCE</scope>
    <source>
        <strain evidence="6">DSM 13886</strain>
    </source>
</reference>
<comment type="caution">
    <text evidence="6">The sequence shown here is derived from an EMBL/GenBank/DDBJ whole genome shotgun (WGS) entry which is preliminary data.</text>
</comment>
<evidence type="ECO:0000259" key="5">
    <source>
        <dbReference type="SMART" id="SM00226"/>
    </source>
</evidence>
<feature type="active site" description="Proton donor" evidence="4">
    <location>
        <position position="116"/>
    </location>
</feature>
<dbReference type="Gene3D" id="3.40.50.2300">
    <property type="match status" value="1"/>
</dbReference>
<name>A0A927MJF1_9BACL</name>
<dbReference type="InterPro" id="IPR050438">
    <property type="entry name" value="LMW_PTPase"/>
</dbReference>
<dbReference type="InterPro" id="IPR017867">
    <property type="entry name" value="Tyr_phospatase_low_mol_wt"/>
</dbReference>
<dbReference type="RefSeq" id="WP_192599407.1">
    <property type="nucleotide sequence ID" value="NZ_JADBEL010000016.1"/>
</dbReference>
<keyword evidence="7" id="KW-1185">Reference proteome</keyword>
<dbReference type="EMBL" id="JADBEL010000016">
    <property type="protein sequence ID" value="MBE1555713.1"/>
    <property type="molecule type" value="Genomic_DNA"/>
</dbReference>
<dbReference type="CDD" id="cd16344">
    <property type="entry name" value="LMWPAP"/>
    <property type="match status" value="1"/>
</dbReference>
<evidence type="ECO:0000256" key="1">
    <source>
        <dbReference type="ARBA" id="ARBA00011063"/>
    </source>
</evidence>
<evidence type="ECO:0000256" key="4">
    <source>
        <dbReference type="PIRSR" id="PIRSR617867-1"/>
    </source>
</evidence>
<comment type="similarity">
    <text evidence="1">Belongs to the low molecular weight phosphotyrosine protein phosphatase family.</text>
</comment>
<dbReference type="GO" id="GO:0004725">
    <property type="term" value="F:protein tyrosine phosphatase activity"/>
    <property type="evidence" value="ECO:0007669"/>
    <property type="project" value="UniProtKB-EC"/>
</dbReference>
<sequence length="148" mass="16612">MNIYFVCTGNTCRSPIAEAILRSKMLDNVTVRSAGIHAQNGRPISSNAQTLIQEVDMPHTPISRAVSSEDLEWADLILTMTGAHRSILLDMYPKVGMKTFTLKEFVRPDSKGDVLDPFGGNLKTYRRTFDELQELIEVLEQKLVEGKE</sequence>
<protein>
    <submittedName>
        <fullName evidence="6">Protein-tyrosine phosphatase</fullName>
        <ecNumber evidence="6">3.1.3.48</ecNumber>
    </submittedName>
</protein>
<dbReference type="PANTHER" id="PTHR11717:SF31">
    <property type="entry name" value="LOW MOLECULAR WEIGHT PROTEIN-TYROSINE-PHOSPHATASE ETP-RELATED"/>
    <property type="match status" value="1"/>
</dbReference>
<dbReference type="InterPro" id="IPR023485">
    <property type="entry name" value="Ptyr_pPase"/>
</dbReference>
<organism evidence="6 7">
    <name type="scientific">Sporosarcina limicola</name>
    <dbReference type="NCBI Taxonomy" id="34101"/>
    <lineage>
        <taxon>Bacteria</taxon>
        <taxon>Bacillati</taxon>
        <taxon>Bacillota</taxon>
        <taxon>Bacilli</taxon>
        <taxon>Bacillales</taxon>
        <taxon>Caryophanaceae</taxon>
        <taxon>Sporosarcina</taxon>
    </lineage>
</organism>
<feature type="domain" description="Phosphotyrosine protein phosphatase I" evidence="5">
    <location>
        <begin position="1"/>
        <end position="142"/>
    </location>
</feature>
<accession>A0A927MJF1</accession>
<gene>
    <name evidence="6" type="ORF">H4683_002833</name>
</gene>
<dbReference type="PRINTS" id="PR00719">
    <property type="entry name" value="LMWPTPASE"/>
</dbReference>
<dbReference type="SMART" id="SM00226">
    <property type="entry name" value="LMWPc"/>
    <property type="match status" value="1"/>
</dbReference>
<evidence type="ECO:0000256" key="3">
    <source>
        <dbReference type="ARBA" id="ARBA00022912"/>
    </source>
</evidence>